<feature type="region of interest" description="Disordered" evidence="6">
    <location>
        <begin position="465"/>
        <end position="492"/>
    </location>
</feature>
<dbReference type="Gene3D" id="3.90.190.10">
    <property type="entry name" value="Protein tyrosine phosphatase superfamily"/>
    <property type="match status" value="1"/>
</dbReference>
<protein>
    <recommendedName>
        <fullName evidence="2">protein-tyrosine-phosphatase</fullName>
        <ecNumber evidence="2">3.1.3.48</ecNumber>
    </recommendedName>
</protein>
<dbReference type="PANTHER" id="PTHR45848">
    <property type="entry name" value="DUAL SPECIFICITY PROTEIN PHOSPHATASE 12 FAMILY MEMBER"/>
    <property type="match status" value="1"/>
</dbReference>
<comment type="similarity">
    <text evidence="1">Belongs to the protein-tyrosine phosphatase family. Non-receptor class dual specificity subfamily.</text>
</comment>
<feature type="compositionally biased region" description="Low complexity" evidence="6">
    <location>
        <begin position="287"/>
        <end position="300"/>
    </location>
</feature>
<name>A0A9X8E5U0_APHAT</name>
<dbReference type="Pfam" id="PF00782">
    <property type="entry name" value="DSPc"/>
    <property type="match status" value="1"/>
</dbReference>
<evidence type="ECO:0000256" key="2">
    <source>
        <dbReference type="ARBA" id="ARBA00013064"/>
    </source>
</evidence>
<gene>
    <name evidence="8" type="ORF">DYB28_002349</name>
</gene>
<dbReference type="InterPro" id="IPR000340">
    <property type="entry name" value="Dual-sp_phosphatase_cat-dom"/>
</dbReference>
<keyword evidence="3" id="KW-0378">Hydrolase</keyword>
<dbReference type="InterPro" id="IPR029021">
    <property type="entry name" value="Prot-tyrosine_phosphatase-like"/>
</dbReference>
<feature type="region of interest" description="Disordered" evidence="6">
    <location>
        <begin position="177"/>
        <end position="207"/>
    </location>
</feature>
<evidence type="ECO:0000256" key="4">
    <source>
        <dbReference type="ARBA" id="ARBA00022912"/>
    </source>
</evidence>
<evidence type="ECO:0000313" key="9">
    <source>
        <dbReference type="Proteomes" id="UP000275652"/>
    </source>
</evidence>
<dbReference type="PANTHER" id="PTHR45848:SF4">
    <property type="entry name" value="DUAL SPECIFICITY PROTEIN PHOSPHATASE 12"/>
    <property type="match status" value="1"/>
</dbReference>
<evidence type="ECO:0000259" key="7">
    <source>
        <dbReference type="PROSITE" id="PS50056"/>
    </source>
</evidence>
<dbReference type="AlphaFoldDB" id="A0A9X8E5U0"/>
<feature type="region of interest" description="Disordered" evidence="6">
    <location>
        <begin position="247"/>
        <end position="303"/>
    </location>
</feature>
<dbReference type="SUPFAM" id="SSF52799">
    <property type="entry name" value="(Phosphotyrosine protein) phosphatases II"/>
    <property type="match status" value="1"/>
</dbReference>
<evidence type="ECO:0000256" key="6">
    <source>
        <dbReference type="SAM" id="MobiDB-lite"/>
    </source>
</evidence>
<keyword evidence="4" id="KW-0904">Protein phosphatase</keyword>
<accession>A0A9X8E5U0</accession>
<feature type="compositionally biased region" description="Low complexity" evidence="6">
    <location>
        <begin position="807"/>
        <end position="821"/>
    </location>
</feature>
<reference evidence="8 9" key="1">
    <citation type="journal article" date="2018" name="J. Invertebr. Pathol.">
        <title>New genotyping method for the causative agent of crayfish plague (Aphanomyces astaci) based on whole genome data.</title>
        <authorList>
            <person name="Minardi D."/>
            <person name="Studholme D.J."/>
            <person name="van der Giezen M."/>
            <person name="Pretto T."/>
            <person name="Oidtmann B."/>
        </authorList>
    </citation>
    <scope>NUCLEOTIDE SEQUENCE [LARGE SCALE GENOMIC DNA]</scope>
    <source>
        <strain evidence="8 9">KB13</strain>
    </source>
</reference>
<dbReference type="EMBL" id="QUTI01019752">
    <property type="protein sequence ID" value="RLO09500.1"/>
    <property type="molecule type" value="Genomic_DNA"/>
</dbReference>
<dbReference type="GO" id="GO:0008138">
    <property type="term" value="F:protein tyrosine/serine/threonine phosphatase activity"/>
    <property type="evidence" value="ECO:0007669"/>
    <property type="project" value="TreeGrafter"/>
</dbReference>
<comment type="caution">
    <text evidence="8">The sequence shown here is derived from an EMBL/GenBank/DDBJ whole genome shotgun (WGS) entry which is preliminary data.</text>
</comment>
<evidence type="ECO:0000256" key="5">
    <source>
        <dbReference type="SAM" id="Coils"/>
    </source>
</evidence>
<proteinExistence type="inferred from homology"/>
<evidence type="ECO:0000256" key="3">
    <source>
        <dbReference type="ARBA" id="ARBA00022801"/>
    </source>
</evidence>
<keyword evidence="5" id="KW-0175">Coiled coil</keyword>
<dbReference type="Proteomes" id="UP000275652">
    <property type="component" value="Unassembled WGS sequence"/>
</dbReference>
<feature type="coiled-coil region" evidence="5">
    <location>
        <begin position="724"/>
        <end position="755"/>
    </location>
</feature>
<feature type="compositionally biased region" description="Polar residues" evidence="6">
    <location>
        <begin position="471"/>
        <end position="492"/>
    </location>
</feature>
<dbReference type="GO" id="GO:0004725">
    <property type="term" value="F:protein tyrosine phosphatase activity"/>
    <property type="evidence" value="ECO:0007669"/>
    <property type="project" value="UniProtKB-EC"/>
</dbReference>
<sequence length="1029" mass="114320">MHSAGGRSRSPAIVVAYLMSTLGTSFDEALIKVRTARPVASLNSGFEDQLRCFEKAKRDVYIAHQLLLQTKIVRARLRRSQQLDVDLYPPPKASSSAKKADMRMLLGTLPRGFYLSRPTSPKAQTFVPPLRSMGSQFGCAACGKLLYCAANVLRHSGTTDAALWTVAIDRKRAISCPETPRGRQGASLPLGRPFTDTGFDDDDDDETAHHDMLQASVVPSTCHDDDTLDMALGTAIQDVVIGSTQADEKAIRPATTGDDASGRRRPVDSGSGGHITSSSPPPLPHNAGPSGSPPSSAMMSKTLSIQQSKKHWRSWTSLRPSSFGFRKANAVTSRSDVMSDELHTWRHQMKALEKHGSRHQIFDLTFIPWCVYDSRRVSAAVAEDEKQFVAVMGSSGCDVIFIEPLAWFGSSLHPENGDLMCPNAECRATRDSTTTPVAGHGIHIHTTLLKKGDGTPISLRRLKDDLDNARPHTSSSSMRPTLAPSLSSRAGPETSSISAAAAILWPLEWRPKTSATSSSGDLRRLSTHAHASLVSRQPSQQLLSQHPSDLHHHQPVFQIKTSSSVHRCFGCGGSPEMCLTCFSECKKSDMTKYKQSLAKGVEWLFAKATTRAFHHMSITMSRMIFGQVMNTPIFYVQHKRHHRAYVMRFQTRVRVKRLFLGWRMLTYERRTYGAMLYAAEKQKRVETLEVETDQLHGTVTELTKHSHVRSQLDEEKVAKLHATIEVERQRVAEKNKELAAVKMQLTAALATIERQLEDYSLFEGQQNLADILSGDVVNSLDFAENPLLYDPTAKFAKENKLTDKTTKAPSPKKSKTDSPGTMSDGKSYAVLTLTLHDAMCKMKSRKKDFSMNPLQRENGMALTDQAAERYVFVQADDILAGDTDFNLVFLGYLFCTSSPNLDDTHHQHVTDTSRDLTFERAKWRELKDAADATTKDQTVSKKIKLALAHLFELKKKLDGDTRKAHDGHVLWWKSARIVLRKCFLTLSLLAHGKSGFMCSADKSAENEGFLVVPREKLKSVLFANEDSKW</sequence>
<feature type="region of interest" description="Disordered" evidence="6">
    <location>
        <begin position="800"/>
        <end position="822"/>
    </location>
</feature>
<organism evidence="8 9">
    <name type="scientific">Aphanomyces astaci</name>
    <name type="common">Crayfish plague agent</name>
    <dbReference type="NCBI Taxonomy" id="112090"/>
    <lineage>
        <taxon>Eukaryota</taxon>
        <taxon>Sar</taxon>
        <taxon>Stramenopiles</taxon>
        <taxon>Oomycota</taxon>
        <taxon>Saprolegniomycetes</taxon>
        <taxon>Saprolegniales</taxon>
        <taxon>Verrucalvaceae</taxon>
        <taxon>Aphanomyces</taxon>
    </lineage>
</organism>
<dbReference type="InterPro" id="IPR000387">
    <property type="entry name" value="Tyr_Pase_dom"/>
</dbReference>
<dbReference type="CDD" id="cd14498">
    <property type="entry name" value="DSP"/>
    <property type="match status" value="1"/>
</dbReference>
<evidence type="ECO:0000313" key="8">
    <source>
        <dbReference type="EMBL" id="RLO09500.1"/>
    </source>
</evidence>
<evidence type="ECO:0000256" key="1">
    <source>
        <dbReference type="ARBA" id="ARBA00008601"/>
    </source>
</evidence>
<dbReference type="EC" id="3.1.3.48" evidence="2"/>
<dbReference type="Gene3D" id="1.10.418.10">
    <property type="entry name" value="Calponin-like domain"/>
    <property type="match status" value="1"/>
</dbReference>
<dbReference type="InterPro" id="IPR036872">
    <property type="entry name" value="CH_dom_sf"/>
</dbReference>
<dbReference type="PROSITE" id="PS50056">
    <property type="entry name" value="TYR_PHOSPHATASE_2"/>
    <property type="match status" value="1"/>
</dbReference>
<feature type="domain" description="Tyrosine specific protein phosphatases" evidence="7">
    <location>
        <begin position="1"/>
        <end position="38"/>
    </location>
</feature>